<evidence type="ECO:0000313" key="2">
    <source>
        <dbReference type="Proteomes" id="UP000178930"/>
    </source>
</evidence>
<name>A0A1G1Y145_9BACT</name>
<evidence type="ECO:0000313" key="1">
    <source>
        <dbReference type="EMBL" id="OGY45530.1"/>
    </source>
</evidence>
<dbReference type="Proteomes" id="UP000178930">
    <property type="component" value="Unassembled WGS sequence"/>
</dbReference>
<sequence>MPKYNQAALETLLSGIASQYLSREVVLVWFSRSHFSSLACFRLVDQATKPGVVVKTIMPWYLDQLDTVQRGEVAKLWIEATMHFRNLLTQHGVPVAKDYRCFCQDGYVYHLSSEEGRSGEEFVQSLSPVARAQAIRLILEAITGVLRQQNSPLVGLDPQLSNFGFRQTPLGLKVSYLDVFPPLCWFQGRYLVHYPNPTDSGIIESELNRKFRLLGILRRMRFSIMAIDLGLEEIFFNELSAVLGNSLLAETMGFFNSLPDASVKNSFDHAAVKDSILRLQPDGQGIDAIREFGVRLASRYTERSRTDFLADVFDLSRKDQSPGFEEPHLVRFEKLQKRLVSLL</sequence>
<gene>
    <name evidence="1" type="ORF">A2729_01955</name>
</gene>
<dbReference type="EMBL" id="MHIB01000002">
    <property type="protein sequence ID" value="OGY45530.1"/>
    <property type="molecule type" value="Genomic_DNA"/>
</dbReference>
<proteinExistence type="predicted"/>
<accession>A0A1G1Y145</accession>
<organism evidence="1 2">
    <name type="scientific">Candidatus Buchananbacteria bacterium RIFCSPHIGHO2_01_FULL_39_14</name>
    <dbReference type="NCBI Taxonomy" id="1797532"/>
    <lineage>
        <taxon>Bacteria</taxon>
        <taxon>Candidatus Buchananiibacteriota</taxon>
    </lineage>
</organism>
<protein>
    <recommendedName>
        <fullName evidence="3">Aminoglycoside phosphotransferase domain-containing protein</fullName>
    </recommendedName>
</protein>
<dbReference type="AlphaFoldDB" id="A0A1G1Y145"/>
<evidence type="ECO:0008006" key="3">
    <source>
        <dbReference type="Google" id="ProtNLM"/>
    </source>
</evidence>
<reference evidence="1 2" key="1">
    <citation type="journal article" date="2016" name="Nat. Commun.">
        <title>Thousands of microbial genomes shed light on interconnected biogeochemical processes in an aquifer system.</title>
        <authorList>
            <person name="Anantharaman K."/>
            <person name="Brown C.T."/>
            <person name="Hug L.A."/>
            <person name="Sharon I."/>
            <person name="Castelle C.J."/>
            <person name="Probst A.J."/>
            <person name="Thomas B.C."/>
            <person name="Singh A."/>
            <person name="Wilkins M.J."/>
            <person name="Karaoz U."/>
            <person name="Brodie E.L."/>
            <person name="Williams K.H."/>
            <person name="Hubbard S.S."/>
            <person name="Banfield J.F."/>
        </authorList>
    </citation>
    <scope>NUCLEOTIDE SEQUENCE [LARGE SCALE GENOMIC DNA]</scope>
</reference>
<comment type="caution">
    <text evidence="1">The sequence shown here is derived from an EMBL/GenBank/DDBJ whole genome shotgun (WGS) entry which is preliminary data.</text>
</comment>